<dbReference type="PANTHER" id="PTHR35753">
    <property type="entry name" value="PROTEIN MAINTENANCE OF PSII UNDER HIGH LIGHT 1"/>
    <property type="match status" value="1"/>
</dbReference>
<evidence type="ECO:0000313" key="3">
    <source>
        <dbReference type="Proteomes" id="UP001279734"/>
    </source>
</evidence>
<feature type="compositionally biased region" description="Polar residues" evidence="1">
    <location>
        <begin position="188"/>
        <end position="198"/>
    </location>
</feature>
<keyword evidence="3" id="KW-1185">Reference proteome</keyword>
<proteinExistence type="predicted"/>
<dbReference type="InterPro" id="IPR038936">
    <property type="entry name" value="MPH1"/>
</dbReference>
<evidence type="ECO:0000256" key="1">
    <source>
        <dbReference type="SAM" id="MobiDB-lite"/>
    </source>
</evidence>
<sequence length="259" mass="27647">MASASQAIISTAASARGFPFNTHRRQWEKRQRPSPNFSIRVSSDDSDCNVEECAPDKEVGKVSMEWLAGEKTKVVGTYPPRRKGWTGYVEKDTAGQENIYSVEPAVYVAESAISSGSAGSSADGSENTAAIAAGLALIFVAGASSILLQVGKDPPKTRTIEYSGPSLSYYINKFKPPEIIQAAAPIQSENSLTSQPGSSAPRVSEALSFPEPSTPLLSTSPSVAERALLHQLECTTEGNLFKIAQRLDPSKPIVNRSRA</sequence>
<dbReference type="GO" id="GO:0061635">
    <property type="term" value="P:regulation of protein complex stability"/>
    <property type="evidence" value="ECO:0007669"/>
    <property type="project" value="InterPro"/>
</dbReference>
<reference evidence="2" key="1">
    <citation type="submission" date="2023-05" db="EMBL/GenBank/DDBJ databases">
        <title>Nepenthes gracilis genome sequencing.</title>
        <authorList>
            <person name="Fukushima K."/>
        </authorList>
    </citation>
    <scope>NUCLEOTIDE SEQUENCE</scope>
    <source>
        <strain evidence="2">SING2019-196</strain>
    </source>
</reference>
<name>A0AAD3Y882_NEPGR</name>
<evidence type="ECO:0000313" key="2">
    <source>
        <dbReference type="EMBL" id="GMH30511.1"/>
    </source>
</evidence>
<protein>
    <submittedName>
        <fullName evidence="2">Uncharacterized protein</fullName>
    </submittedName>
</protein>
<feature type="compositionally biased region" description="Low complexity" evidence="1">
    <location>
        <begin position="207"/>
        <end position="220"/>
    </location>
</feature>
<comment type="caution">
    <text evidence="2">The sequence shown here is derived from an EMBL/GenBank/DDBJ whole genome shotgun (WGS) entry which is preliminary data.</text>
</comment>
<dbReference type="EMBL" id="BSYO01000038">
    <property type="protein sequence ID" value="GMH30511.1"/>
    <property type="molecule type" value="Genomic_DNA"/>
</dbReference>
<organism evidence="2 3">
    <name type="scientific">Nepenthes gracilis</name>
    <name type="common">Slender pitcher plant</name>
    <dbReference type="NCBI Taxonomy" id="150966"/>
    <lineage>
        <taxon>Eukaryota</taxon>
        <taxon>Viridiplantae</taxon>
        <taxon>Streptophyta</taxon>
        <taxon>Embryophyta</taxon>
        <taxon>Tracheophyta</taxon>
        <taxon>Spermatophyta</taxon>
        <taxon>Magnoliopsida</taxon>
        <taxon>eudicotyledons</taxon>
        <taxon>Gunneridae</taxon>
        <taxon>Pentapetalae</taxon>
        <taxon>Caryophyllales</taxon>
        <taxon>Nepenthaceae</taxon>
        <taxon>Nepenthes</taxon>
    </lineage>
</organism>
<dbReference type="AlphaFoldDB" id="A0AAD3Y882"/>
<gene>
    <name evidence="2" type="ORF">Nepgr_032354</name>
</gene>
<feature type="region of interest" description="Disordered" evidence="1">
    <location>
        <begin position="188"/>
        <end position="220"/>
    </location>
</feature>
<feature type="region of interest" description="Disordered" evidence="1">
    <location>
        <begin position="20"/>
        <end position="46"/>
    </location>
</feature>
<accession>A0AAD3Y882</accession>
<dbReference type="PANTHER" id="PTHR35753:SF2">
    <property type="entry name" value="PROTEIN MAINTENANCE OF PSII UNDER HIGH LIGHT 1"/>
    <property type="match status" value="1"/>
</dbReference>
<dbReference type="GO" id="GO:0009535">
    <property type="term" value="C:chloroplast thylakoid membrane"/>
    <property type="evidence" value="ECO:0007669"/>
    <property type="project" value="InterPro"/>
</dbReference>
<dbReference type="Proteomes" id="UP001279734">
    <property type="component" value="Unassembled WGS sequence"/>
</dbReference>